<evidence type="ECO:0000256" key="7">
    <source>
        <dbReference type="HAMAP-Rule" id="MF_00169"/>
    </source>
</evidence>
<dbReference type="UniPathway" id="UPA00053">
    <property type="reaction ID" value="UER00086"/>
</dbReference>
<dbReference type="SUPFAM" id="SSF52304">
    <property type="entry name" value="Type II 3-dehydroquinate dehydratase"/>
    <property type="match status" value="1"/>
</dbReference>
<feature type="site" description="Transition state stabilizer" evidence="7 10">
    <location>
        <position position="19"/>
    </location>
</feature>
<comment type="subunit">
    <text evidence="4 7">Homododecamer.</text>
</comment>
<dbReference type="Proteomes" id="UP000002008">
    <property type="component" value="Chromosome"/>
</dbReference>
<feature type="active site" description="Proton donor" evidence="7 8">
    <location>
        <position position="101"/>
    </location>
</feature>
<dbReference type="GO" id="GO:0003855">
    <property type="term" value="F:3-dehydroquinate dehydratase activity"/>
    <property type="evidence" value="ECO:0000318"/>
    <property type="project" value="GO_Central"/>
</dbReference>
<dbReference type="Gene3D" id="3.40.50.9100">
    <property type="entry name" value="Dehydroquinase, class II"/>
    <property type="match status" value="1"/>
</dbReference>
<organism evidence="11 12">
    <name type="scientific">Chloroflexus aurantiacus (strain ATCC 29366 / DSM 635 / J-10-fl)</name>
    <dbReference type="NCBI Taxonomy" id="324602"/>
    <lineage>
        <taxon>Bacteria</taxon>
        <taxon>Bacillati</taxon>
        <taxon>Chloroflexota</taxon>
        <taxon>Chloroflexia</taxon>
        <taxon>Chloroflexales</taxon>
        <taxon>Chloroflexineae</taxon>
        <taxon>Chloroflexaceae</taxon>
        <taxon>Chloroflexus</taxon>
    </lineage>
</organism>
<keyword evidence="7" id="KW-0028">Amino-acid biosynthesis</keyword>
<reference evidence="12" key="1">
    <citation type="journal article" date="2011" name="BMC Genomics">
        <title>Complete genome sequence of the filamentous anoxygenic phototrophic bacterium Chloroflexus aurantiacus.</title>
        <authorList>
            <person name="Tang K.H."/>
            <person name="Barry K."/>
            <person name="Chertkov O."/>
            <person name="Dalin E."/>
            <person name="Han C.S."/>
            <person name="Hauser L.J."/>
            <person name="Honchak B.M."/>
            <person name="Karbach L.E."/>
            <person name="Land M.L."/>
            <person name="Lapidus A."/>
            <person name="Larimer F.W."/>
            <person name="Mikhailova N."/>
            <person name="Pitluck S."/>
            <person name="Pierson B.K."/>
            <person name="Blankenship R.E."/>
        </authorList>
    </citation>
    <scope>NUCLEOTIDE SEQUENCE [LARGE SCALE GENOMIC DNA]</scope>
    <source>
        <strain evidence="12">ATCC 29366 / DSM 635 / J-10-fl</strain>
    </source>
</reference>
<evidence type="ECO:0000313" key="12">
    <source>
        <dbReference type="Proteomes" id="UP000002008"/>
    </source>
</evidence>
<evidence type="ECO:0000256" key="9">
    <source>
        <dbReference type="PIRSR" id="PIRSR001399-2"/>
    </source>
</evidence>
<comment type="catalytic activity">
    <reaction evidence="1 7">
        <text>3-dehydroquinate = 3-dehydroshikimate + H2O</text>
        <dbReference type="Rhea" id="RHEA:21096"/>
        <dbReference type="ChEBI" id="CHEBI:15377"/>
        <dbReference type="ChEBI" id="CHEBI:16630"/>
        <dbReference type="ChEBI" id="CHEBI:32364"/>
        <dbReference type="EC" id="4.2.1.10"/>
    </reaction>
</comment>
<feature type="binding site" evidence="7 9">
    <location>
        <position position="81"/>
    </location>
    <ligand>
        <name>substrate</name>
    </ligand>
</feature>
<accession>A9WDN7</accession>
<dbReference type="NCBIfam" id="NF003806">
    <property type="entry name" value="PRK05395.1-3"/>
    <property type="match status" value="1"/>
</dbReference>
<gene>
    <name evidence="7" type="primary">aroQ</name>
    <name evidence="11" type="ordered locus">Caur_0393</name>
</gene>
<dbReference type="GO" id="GO:0009423">
    <property type="term" value="P:chorismate biosynthetic process"/>
    <property type="evidence" value="ECO:0007669"/>
    <property type="project" value="UniProtKB-UniRule"/>
</dbReference>
<dbReference type="HAMAP" id="MF_00169">
    <property type="entry name" value="AroQ"/>
    <property type="match status" value="1"/>
</dbReference>
<dbReference type="CDD" id="cd00466">
    <property type="entry name" value="DHQase_II"/>
    <property type="match status" value="1"/>
</dbReference>
<protein>
    <recommendedName>
        <fullName evidence="5 7">3-dehydroquinate dehydratase</fullName>
        <shortName evidence="7">3-dehydroquinase</shortName>
        <ecNumber evidence="5 7">4.2.1.10</ecNumber>
    </recommendedName>
    <alternativeName>
        <fullName evidence="7">Type II DHQase</fullName>
    </alternativeName>
</protein>
<dbReference type="FunCoup" id="A9WDN7">
    <property type="interactions" value="187"/>
</dbReference>
<evidence type="ECO:0000256" key="8">
    <source>
        <dbReference type="PIRSR" id="PIRSR001399-1"/>
    </source>
</evidence>
<dbReference type="GO" id="GO:0008652">
    <property type="term" value="P:amino acid biosynthetic process"/>
    <property type="evidence" value="ECO:0007669"/>
    <property type="project" value="UniProtKB-KW"/>
</dbReference>
<dbReference type="InParanoid" id="A9WDN7"/>
<dbReference type="AlphaFoldDB" id="A9WDN7"/>
<feature type="active site" description="Proton acceptor" evidence="7 8">
    <location>
        <position position="24"/>
    </location>
</feature>
<dbReference type="STRING" id="324602.Caur_0393"/>
<dbReference type="PIRSF" id="PIRSF001399">
    <property type="entry name" value="DHquinase_II"/>
    <property type="match status" value="1"/>
</dbReference>
<evidence type="ECO:0000313" key="11">
    <source>
        <dbReference type="EMBL" id="ABY33643.1"/>
    </source>
</evidence>
<dbReference type="NCBIfam" id="NF003807">
    <property type="entry name" value="PRK05395.1-4"/>
    <property type="match status" value="1"/>
</dbReference>
<dbReference type="Pfam" id="PF01220">
    <property type="entry name" value="DHquinase_II"/>
    <property type="match status" value="1"/>
</dbReference>
<keyword evidence="6 7" id="KW-0456">Lyase</keyword>
<sequence length="144" mass="15638">MTKTILVLHGPNLNMLGRREPHIYGATTLAEINEALEQRGKAAGVEVICIQSNHEGVLVDAVQTHGWTASGIIINPGALTHYGLSLRDALAMVSAPIIEVHLSNVYQREAFRHTSVVAPIARGQITGLGWRGYLLALEWLLAEL</sequence>
<feature type="binding site" evidence="7 9">
    <location>
        <position position="112"/>
    </location>
    <ligand>
        <name>substrate</name>
    </ligand>
</feature>
<dbReference type="InterPro" id="IPR036441">
    <property type="entry name" value="DHquinase_II_sf"/>
</dbReference>
<evidence type="ECO:0000256" key="4">
    <source>
        <dbReference type="ARBA" id="ARBA00011193"/>
    </source>
</evidence>
<evidence type="ECO:0000256" key="2">
    <source>
        <dbReference type="ARBA" id="ARBA00004902"/>
    </source>
</evidence>
<dbReference type="PROSITE" id="PS01029">
    <property type="entry name" value="DEHYDROQUINASE_II"/>
    <property type="match status" value="1"/>
</dbReference>
<dbReference type="eggNOG" id="COG0757">
    <property type="taxonomic scope" value="Bacteria"/>
</dbReference>
<evidence type="ECO:0000256" key="10">
    <source>
        <dbReference type="PIRSR" id="PIRSR001399-3"/>
    </source>
</evidence>
<comment type="similarity">
    <text evidence="3 7">Belongs to the type-II 3-dehydroquinase family.</text>
</comment>
<dbReference type="GO" id="GO:0019631">
    <property type="term" value="P:quinate catabolic process"/>
    <property type="evidence" value="ECO:0000318"/>
    <property type="project" value="GO_Central"/>
</dbReference>
<dbReference type="PATRIC" id="fig|324602.8.peg.446"/>
<comment type="pathway">
    <text evidence="2 7">Metabolic intermediate biosynthesis; chorismate biosynthesis; chorismate from D-erythrose 4-phosphate and phosphoenolpyruvate: step 3/7.</text>
</comment>
<dbReference type="NCBIfam" id="TIGR01088">
    <property type="entry name" value="aroQ"/>
    <property type="match status" value="1"/>
</dbReference>
<keyword evidence="12" id="KW-1185">Reference proteome</keyword>
<feature type="binding site" evidence="7 9">
    <location>
        <begin position="102"/>
        <end position="103"/>
    </location>
    <ligand>
        <name>substrate</name>
    </ligand>
</feature>
<comment type="function">
    <text evidence="7">Catalyzes a trans-dehydration via an enolate intermediate.</text>
</comment>
<keyword evidence="7" id="KW-0057">Aromatic amino acid biosynthesis</keyword>
<evidence type="ECO:0000256" key="3">
    <source>
        <dbReference type="ARBA" id="ARBA00011037"/>
    </source>
</evidence>
<feature type="binding site" evidence="7 9">
    <location>
        <position position="88"/>
    </location>
    <ligand>
        <name>substrate</name>
    </ligand>
</feature>
<feature type="binding site" evidence="7 9">
    <location>
        <position position="75"/>
    </location>
    <ligand>
        <name>substrate</name>
    </ligand>
</feature>
<dbReference type="InterPro" id="IPR018509">
    <property type="entry name" value="DHquinase_II_CS"/>
</dbReference>
<dbReference type="EnsemblBacteria" id="ABY33643">
    <property type="protein sequence ID" value="ABY33643"/>
    <property type="gene ID" value="Caur_0393"/>
</dbReference>
<evidence type="ECO:0000256" key="1">
    <source>
        <dbReference type="ARBA" id="ARBA00001864"/>
    </source>
</evidence>
<dbReference type="EMBL" id="CP000909">
    <property type="protein sequence ID" value="ABY33643.1"/>
    <property type="molecule type" value="Genomic_DNA"/>
</dbReference>
<dbReference type="PANTHER" id="PTHR21272">
    <property type="entry name" value="CATABOLIC 3-DEHYDROQUINASE"/>
    <property type="match status" value="1"/>
</dbReference>
<dbReference type="GO" id="GO:0009073">
    <property type="term" value="P:aromatic amino acid family biosynthetic process"/>
    <property type="evidence" value="ECO:0007669"/>
    <property type="project" value="UniProtKB-KW"/>
</dbReference>
<proteinExistence type="inferred from homology"/>
<dbReference type="RefSeq" id="WP_012256299.1">
    <property type="nucleotide sequence ID" value="NC_010175.1"/>
</dbReference>
<evidence type="ECO:0000256" key="5">
    <source>
        <dbReference type="ARBA" id="ARBA00012060"/>
    </source>
</evidence>
<dbReference type="HOGENOM" id="CLU_090968_2_0_0"/>
<name>A9WDN7_CHLAA</name>
<dbReference type="EC" id="4.2.1.10" evidence="5 7"/>
<dbReference type="NCBIfam" id="NF003805">
    <property type="entry name" value="PRK05395.1-2"/>
    <property type="match status" value="1"/>
</dbReference>
<dbReference type="InterPro" id="IPR001874">
    <property type="entry name" value="DHquinase_II"/>
</dbReference>
<evidence type="ECO:0000256" key="6">
    <source>
        <dbReference type="ARBA" id="ARBA00023239"/>
    </source>
</evidence>
<dbReference type="KEGG" id="cau:Caur_0393"/>
<dbReference type="PANTHER" id="PTHR21272:SF3">
    <property type="entry name" value="CATABOLIC 3-DEHYDROQUINASE"/>
    <property type="match status" value="1"/>
</dbReference>